<feature type="compositionally biased region" description="Low complexity" evidence="1">
    <location>
        <begin position="341"/>
        <end position="355"/>
    </location>
</feature>
<dbReference type="AlphaFoldDB" id="A0A4P9XCS4"/>
<reference evidence="3" key="1">
    <citation type="journal article" date="2018" name="Nat. Microbiol.">
        <title>Leveraging single-cell genomics to expand the fungal tree of life.</title>
        <authorList>
            <person name="Ahrendt S.R."/>
            <person name="Quandt C.A."/>
            <person name="Ciobanu D."/>
            <person name="Clum A."/>
            <person name="Salamov A."/>
            <person name="Andreopoulos B."/>
            <person name="Cheng J.F."/>
            <person name="Woyke T."/>
            <person name="Pelin A."/>
            <person name="Henrissat B."/>
            <person name="Reynolds N.K."/>
            <person name="Benny G.L."/>
            <person name="Smith M.E."/>
            <person name="James T.Y."/>
            <person name="Grigoriev I.V."/>
        </authorList>
    </citation>
    <scope>NUCLEOTIDE SEQUENCE [LARGE SCALE GENOMIC DNA]</scope>
    <source>
        <strain evidence="3">ATCC 52028</strain>
    </source>
</reference>
<accession>A0A4P9XCS4</accession>
<name>A0A4P9XCS4_9FUNG</name>
<gene>
    <name evidence="2" type="ORF">CXG81DRAFT_24149</name>
</gene>
<dbReference type="Proteomes" id="UP000274922">
    <property type="component" value="Unassembled WGS sequence"/>
</dbReference>
<keyword evidence="3" id="KW-1185">Reference proteome</keyword>
<feature type="compositionally biased region" description="Pro residues" evidence="1">
    <location>
        <begin position="160"/>
        <end position="171"/>
    </location>
</feature>
<feature type="region of interest" description="Disordered" evidence="1">
    <location>
        <begin position="34"/>
        <end position="85"/>
    </location>
</feature>
<protein>
    <submittedName>
        <fullName evidence="2">Uncharacterized protein</fullName>
    </submittedName>
</protein>
<evidence type="ECO:0000256" key="1">
    <source>
        <dbReference type="SAM" id="MobiDB-lite"/>
    </source>
</evidence>
<dbReference type="EMBL" id="ML014126">
    <property type="protein sequence ID" value="RKP03267.1"/>
    <property type="molecule type" value="Genomic_DNA"/>
</dbReference>
<evidence type="ECO:0000313" key="3">
    <source>
        <dbReference type="Proteomes" id="UP000274922"/>
    </source>
</evidence>
<organism evidence="2 3">
    <name type="scientific">Caulochytrium protostelioides</name>
    <dbReference type="NCBI Taxonomy" id="1555241"/>
    <lineage>
        <taxon>Eukaryota</taxon>
        <taxon>Fungi</taxon>
        <taxon>Fungi incertae sedis</taxon>
        <taxon>Chytridiomycota</taxon>
        <taxon>Chytridiomycota incertae sedis</taxon>
        <taxon>Chytridiomycetes</taxon>
        <taxon>Caulochytriales</taxon>
        <taxon>Caulochytriaceae</taxon>
        <taxon>Caulochytrium</taxon>
    </lineage>
</organism>
<feature type="compositionally biased region" description="Low complexity" evidence="1">
    <location>
        <begin position="294"/>
        <end position="308"/>
    </location>
</feature>
<feature type="compositionally biased region" description="Low complexity" evidence="1">
    <location>
        <begin position="43"/>
        <end position="62"/>
    </location>
</feature>
<evidence type="ECO:0000313" key="2">
    <source>
        <dbReference type="EMBL" id="RKP03267.1"/>
    </source>
</evidence>
<proteinExistence type="predicted"/>
<feature type="region of interest" description="Disordered" evidence="1">
    <location>
        <begin position="118"/>
        <end position="173"/>
    </location>
</feature>
<feature type="region of interest" description="Disordered" evidence="1">
    <location>
        <begin position="260"/>
        <end position="355"/>
    </location>
</feature>
<feature type="region of interest" description="Disordered" evidence="1">
    <location>
        <begin position="185"/>
        <end position="238"/>
    </location>
</feature>
<sequence length="369" mass="38803">MSLALDLDWCACGKRCPPGALFCSRPCRDGEIRPVRPPPRQPGSPVLPDSPHSLAASPGSHAAPPPGLPHHRLTHPALPYAHEPPLSARSLDQDRLYGPPIVARARVEHLVEALEECSRSRPHGGARSAAPRVKSPPTWHPLSPVHPPYDPPSRHRVPAGTPPSPFSPPPFARVRGAAAHMRPFQPAQPLPTFASHPASLPPPPPLHHERHHQPEGHGHPPYDPSPYCDDPVPRDYDDAHDAESAVGVTPVAMALAWAPAPADDRPPASPPHAAACRSRDAPVAPPVPPAPRELAGPAPLAAVPLGAGKTLSAPPAMTWTTGSPSPSRRGPRGMLKDDAAAPRAAPGVAPGPLGMATACLSRRPWTLLV</sequence>